<evidence type="ECO:0000313" key="2">
    <source>
        <dbReference type="EMBL" id="MBM7592232.1"/>
    </source>
</evidence>
<reference evidence="2" key="1">
    <citation type="submission" date="2021-01" db="EMBL/GenBank/DDBJ databases">
        <title>Genomic Encyclopedia of Type Strains, Phase IV (KMG-IV): sequencing the most valuable type-strain genomes for metagenomic binning, comparative biology and taxonomic classification.</title>
        <authorList>
            <person name="Goeker M."/>
        </authorList>
    </citation>
    <scope>NUCLEOTIDE SEQUENCE</scope>
    <source>
        <strain evidence="2">DSM 25523</strain>
    </source>
</reference>
<gene>
    <name evidence="2" type="ORF">JOD01_003894</name>
</gene>
<dbReference type="RefSeq" id="WP_204520010.1">
    <property type="nucleotide sequence ID" value="NZ_JAFBEB010000022.1"/>
</dbReference>
<keyword evidence="3" id="KW-1185">Reference proteome</keyword>
<evidence type="ECO:0000259" key="1">
    <source>
        <dbReference type="Pfam" id="PF17989"/>
    </source>
</evidence>
<dbReference type="AlphaFoldDB" id="A0A939BTV8"/>
<dbReference type="InterPro" id="IPR043129">
    <property type="entry name" value="ATPase_NBD"/>
</dbReference>
<evidence type="ECO:0000313" key="3">
    <source>
        <dbReference type="Proteomes" id="UP000717624"/>
    </source>
</evidence>
<accession>A0A939BTV8</accession>
<dbReference type="Proteomes" id="UP000717624">
    <property type="component" value="Unassembled WGS sequence"/>
</dbReference>
<comment type="caution">
    <text evidence="2">The sequence shown here is derived from an EMBL/GenBank/DDBJ whole genome shotgun (WGS) entry which is preliminary data.</text>
</comment>
<feature type="domain" description="Actin-like protein N-terminal" evidence="1">
    <location>
        <begin position="10"/>
        <end position="163"/>
    </location>
</feature>
<sequence>MFNNDWFVVALDTGNGELKIVSDSVKRLRVGGVLGRYKAPLGKTKMQSERDIPLYEVEGDPQQWVIGYQDVDRVKAAPLLVAGREGLVRYSQPMYSTYSKIGLAKAIGDQRPARVLVVTSTPARDSLDKKIVEALDKIFRDVHKLKINDERVIINVTNYETMSETEASLYDVYLNDEGFVADASVENQDIIVINAGYGTTDISRYNELEYIPLDRETIKVSYLDVIQRLKDWLTEQIGKEITVQEVTRQLDEQIASETKKFVFVGEEIPGFDDIYKKTVKAVFDDLFAELQILIPDPDLFNRVRVVGGAAVDSIWGQYFKKWSKRVEIPEDPQFSSARGMYRYGKYLANELREQTAAGKE</sequence>
<dbReference type="InterPro" id="IPR040607">
    <property type="entry name" value="ALP_N"/>
</dbReference>
<name>A0A939BTV8_9BACL</name>
<dbReference type="EMBL" id="JAFBEB010000022">
    <property type="protein sequence ID" value="MBM7592232.1"/>
    <property type="molecule type" value="Genomic_DNA"/>
</dbReference>
<proteinExistence type="predicted"/>
<dbReference type="Pfam" id="PF17989">
    <property type="entry name" value="ALP_N"/>
    <property type="match status" value="1"/>
</dbReference>
<protein>
    <recommendedName>
        <fullName evidence="1">Actin-like protein N-terminal domain-containing protein</fullName>
    </recommendedName>
</protein>
<dbReference type="Gene3D" id="3.30.420.40">
    <property type="match status" value="2"/>
</dbReference>
<dbReference type="SUPFAM" id="SSF53067">
    <property type="entry name" value="Actin-like ATPase domain"/>
    <property type="match status" value="1"/>
</dbReference>
<organism evidence="2 3">
    <name type="scientific">Brevibacillus fulvus</name>
    <dbReference type="NCBI Taxonomy" id="1125967"/>
    <lineage>
        <taxon>Bacteria</taxon>
        <taxon>Bacillati</taxon>
        <taxon>Bacillota</taxon>
        <taxon>Bacilli</taxon>
        <taxon>Bacillales</taxon>
        <taxon>Paenibacillaceae</taxon>
        <taxon>Brevibacillus</taxon>
    </lineage>
</organism>